<comment type="cofactor">
    <cofactor evidence="1">
        <name>Ca(2+)</name>
        <dbReference type="ChEBI" id="CHEBI:29108"/>
    </cofactor>
</comment>
<comment type="caution">
    <text evidence="9">The sequence shown here is derived from an EMBL/GenBank/DDBJ whole genome shotgun (WGS) entry which is preliminary data.</text>
</comment>
<organism evidence="9 10">
    <name type="scientific">Haloferula chungangensis</name>
    <dbReference type="NCBI Taxonomy" id="1048331"/>
    <lineage>
        <taxon>Bacteria</taxon>
        <taxon>Pseudomonadati</taxon>
        <taxon>Verrucomicrobiota</taxon>
        <taxon>Verrucomicrobiia</taxon>
        <taxon>Verrucomicrobiales</taxon>
        <taxon>Verrucomicrobiaceae</taxon>
        <taxon>Haloferula</taxon>
    </lineage>
</organism>
<evidence type="ECO:0000256" key="4">
    <source>
        <dbReference type="ARBA" id="ARBA00022729"/>
    </source>
</evidence>
<keyword evidence="6" id="KW-0106">Calcium</keyword>
<keyword evidence="3" id="KW-0479">Metal-binding</keyword>
<proteinExistence type="inferred from homology"/>
<keyword evidence="4 7" id="KW-0732">Signal</keyword>
<evidence type="ECO:0000256" key="1">
    <source>
        <dbReference type="ARBA" id="ARBA00001913"/>
    </source>
</evidence>
<evidence type="ECO:0000256" key="5">
    <source>
        <dbReference type="ARBA" id="ARBA00022801"/>
    </source>
</evidence>
<gene>
    <name evidence="9" type="ORF">ACFQY0_11955</name>
</gene>
<dbReference type="SUPFAM" id="SSF53649">
    <property type="entry name" value="Alkaline phosphatase-like"/>
    <property type="match status" value="1"/>
</dbReference>
<dbReference type="RefSeq" id="WP_379712629.1">
    <property type="nucleotide sequence ID" value="NZ_JBHTBS010000005.1"/>
</dbReference>
<evidence type="ECO:0000256" key="3">
    <source>
        <dbReference type="ARBA" id="ARBA00022723"/>
    </source>
</evidence>
<evidence type="ECO:0000313" key="10">
    <source>
        <dbReference type="Proteomes" id="UP001596472"/>
    </source>
</evidence>
<name>A0ABW2L8N0_9BACT</name>
<dbReference type="EMBL" id="JBHTBS010000005">
    <property type="protein sequence ID" value="MFC7337895.1"/>
    <property type="molecule type" value="Genomic_DNA"/>
</dbReference>
<dbReference type="Proteomes" id="UP001596472">
    <property type="component" value="Unassembled WGS sequence"/>
</dbReference>
<evidence type="ECO:0000313" key="9">
    <source>
        <dbReference type="EMBL" id="MFC7337895.1"/>
    </source>
</evidence>
<evidence type="ECO:0000259" key="8">
    <source>
        <dbReference type="Pfam" id="PF00884"/>
    </source>
</evidence>
<reference evidence="10" key="1">
    <citation type="journal article" date="2019" name="Int. J. Syst. Evol. Microbiol.">
        <title>The Global Catalogue of Microorganisms (GCM) 10K type strain sequencing project: providing services to taxonomists for standard genome sequencing and annotation.</title>
        <authorList>
            <consortium name="The Broad Institute Genomics Platform"/>
            <consortium name="The Broad Institute Genome Sequencing Center for Infectious Disease"/>
            <person name="Wu L."/>
            <person name="Ma J."/>
        </authorList>
    </citation>
    <scope>NUCLEOTIDE SEQUENCE [LARGE SCALE GENOMIC DNA]</scope>
    <source>
        <strain evidence="10">CGMCC 4.1467</strain>
    </source>
</reference>
<sequence length="462" mass="52795">MKPTTLFRLLTSLIVLSNSPCLAEKKPNVLFISVDDLNDWAGYRGNSQVISPNMDRLAKSGTWFSKAYCQYPVCGPSRASVMSGLYYHQLGSPKLQADDQFVEDKVQSMGSELLHGYFRKHGYKTMAVGKILHKHLPEENLDLSGGRGKWNHNRDAKGKQVESNWKSNKTLTDWAYYEGKESQMSDSKAAKWAVERLGEKHDKPFMLMVGFLRPHTPWHVPKKYFDRYDREKISLPPYKKDDLEDVPVAGRETINDGYPRTEWAEQANQWQHIIQSYLASITFVDSKIGEVLDALEASPYRDNTIVVLWSDHGYHMGEKNTFQKHTLWERSASAPLIISLPASMNGEKYRGRTDGVVGLIDLYPTLVDLCGLPPNSKVVGRSLKPLILDRDAVWDYPALTYRKDGGKAIRNQRYRYIEYGDGSMELYDHEKDPNEWKNLATNPEYADVLKSMRAALAENHHD</sequence>
<dbReference type="InterPro" id="IPR017850">
    <property type="entry name" value="Alkaline_phosphatase_core_sf"/>
</dbReference>
<dbReference type="PANTHER" id="PTHR45953">
    <property type="entry name" value="IDURONATE 2-SULFATASE"/>
    <property type="match status" value="1"/>
</dbReference>
<keyword evidence="10" id="KW-1185">Reference proteome</keyword>
<dbReference type="Pfam" id="PF00884">
    <property type="entry name" value="Sulfatase"/>
    <property type="match status" value="1"/>
</dbReference>
<protein>
    <submittedName>
        <fullName evidence="9">Sulfatase</fullName>
    </submittedName>
</protein>
<evidence type="ECO:0000256" key="2">
    <source>
        <dbReference type="ARBA" id="ARBA00008779"/>
    </source>
</evidence>
<dbReference type="InterPro" id="IPR035874">
    <property type="entry name" value="IDS"/>
</dbReference>
<dbReference type="CDD" id="cd16030">
    <property type="entry name" value="iduronate-2-sulfatase"/>
    <property type="match status" value="1"/>
</dbReference>
<evidence type="ECO:0000256" key="7">
    <source>
        <dbReference type="SAM" id="SignalP"/>
    </source>
</evidence>
<evidence type="ECO:0000256" key="6">
    <source>
        <dbReference type="ARBA" id="ARBA00022837"/>
    </source>
</evidence>
<dbReference type="InterPro" id="IPR000917">
    <property type="entry name" value="Sulfatase_N"/>
</dbReference>
<dbReference type="Gene3D" id="3.40.720.10">
    <property type="entry name" value="Alkaline Phosphatase, subunit A"/>
    <property type="match status" value="1"/>
</dbReference>
<feature type="domain" description="Sulfatase N-terminal" evidence="8">
    <location>
        <begin position="27"/>
        <end position="371"/>
    </location>
</feature>
<feature type="chain" id="PRO_5045928897" evidence="7">
    <location>
        <begin position="24"/>
        <end position="462"/>
    </location>
</feature>
<keyword evidence="5" id="KW-0378">Hydrolase</keyword>
<feature type="signal peptide" evidence="7">
    <location>
        <begin position="1"/>
        <end position="23"/>
    </location>
</feature>
<accession>A0ABW2L8N0</accession>
<comment type="similarity">
    <text evidence="2">Belongs to the sulfatase family.</text>
</comment>
<dbReference type="PANTHER" id="PTHR45953:SF1">
    <property type="entry name" value="IDURONATE 2-SULFATASE"/>
    <property type="match status" value="1"/>
</dbReference>